<dbReference type="GO" id="GO:0006487">
    <property type="term" value="P:protein N-linked glycosylation"/>
    <property type="evidence" value="ECO:0007669"/>
    <property type="project" value="TreeGrafter"/>
</dbReference>
<dbReference type="EMBL" id="FN317323">
    <property type="protein sequence ID" value="CAX73054.1"/>
    <property type="molecule type" value="mRNA"/>
</dbReference>
<dbReference type="InterPro" id="IPR045573">
    <property type="entry name" value="Fut8_N_cat"/>
</dbReference>
<keyword evidence="4" id="KW-0472">Membrane</keyword>
<dbReference type="PROSITE" id="PS51659">
    <property type="entry name" value="GT23"/>
    <property type="match status" value="1"/>
</dbReference>
<dbReference type="Gene3D" id="3.40.50.11350">
    <property type="match status" value="1"/>
</dbReference>
<evidence type="ECO:0000256" key="3">
    <source>
        <dbReference type="PROSITE-ProRule" id="PRU00992"/>
    </source>
</evidence>
<keyword evidence="4" id="KW-0812">Transmembrane</keyword>
<dbReference type="InterPro" id="IPR027350">
    <property type="entry name" value="GT23_dom"/>
</dbReference>
<sequence length="595" mass="68261">MKSNNIPKHESTLLLIVIWSSLLPLIILCLSDYFTKKIKIETDSMCENVVTSLSNIIRVRNLLSDCNSYRCLSADIRNNNSINCNKINQSTHNISMGISHELLRHRVVNYIHEIRHTLTILHDTITRLHGLNHTHLNAENISSIQTTLIHFEKHTQEITTHLEINLKALGQLDGFSRNRVIGLNKLAHRLQKRIHHIQNPPDCKAAEYVTFDFTNNCGVGCTVHQTIFCLQLALETGRVLILNKIPAEYATFKWLEVNMLPLSDKCNHNDVDNKLDNMRCPYIRYGFPNHKWMPHVLPRDMAEELARLHETPFVWFAGQLAAYILRPKPQLAQHINETLKRLKSDGHPVVGVHVRRTDKINKEATAYTLSEYMNHVQNFFDSRSTTLQTMARINNMNKDQHGSSSEETMSAESLVETTRSVYLSTDEPEVFNEFTSSYPQYILCGNSSKSMSASLDKRYTSASLDNAIVDIVALSMTDYLVCTFSSNMCRLAYELMQVRHDEVGDATQLSHSLDIGYHNEDYSRLKYDVIISDGERHLNYGDKIESFINRWRGSATVMPTHSPPQSNSFLAPAYKFRPQMKMSEFLWFDADDPDE</sequence>
<reference evidence="6" key="2">
    <citation type="submission" date="2009-03" db="EMBL/GenBank/DDBJ databases">
        <authorList>
            <person name="Gang L."/>
        </authorList>
    </citation>
    <scope>NUCLEOTIDE SEQUENCE</scope>
    <source>
        <strain evidence="6">Anhui</strain>
    </source>
</reference>
<keyword evidence="1 3" id="KW-0328">Glycosyltransferase</keyword>
<dbReference type="PANTHER" id="PTHR13132:SF29">
    <property type="entry name" value="ALPHA-(1,6)-FUCOSYLTRANSFERASE"/>
    <property type="match status" value="1"/>
</dbReference>
<feature type="transmembrane region" description="Helical" evidence="4">
    <location>
        <begin position="12"/>
        <end position="34"/>
    </location>
</feature>
<keyword evidence="2 3" id="KW-0808">Transferase</keyword>
<protein>
    <submittedName>
        <fullName evidence="6">Alpha-(1,6)-fucosyltransferase</fullName>
        <ecNumber evidence="6">2.4.1.68</ecNumber>
    </submittedName>
</protein>
<evidence type="ECO:0000256" key="4">
    <source>
        <dbReference type="SAM" id="Phobius"/>
    </source>
</evidence>
<dbReference type="AlphaFoldDB" id="C1LEC6"/>
<evidence type="ECO:0000256" key="1">
    <source>
        <dbReference type="ARBA" id="ARBA00022676"/>
    </source>
</evidence>
<organism evidence="6">
    <name type="scientific">Schistosoma japonicum</name>
    <name type="common">Blood fluke</name>
    <dbReference type="NCBI Taxonomy" id="6182"/>
    <lineage>
        <taxon>Eukaryota</taxon>
        <taxon>Metazoa</taxon>
        <taxon>Spiralia</taxon>
        <taxon>Lophotrochozoa</taxon>
        <taxon>Platyhelminthes</taxon>
        <taxon>Trematoda</taxon>
        <taxon>Digenea</taxon>
        <taxon>Strigeidida</taxon>
        <taxon>Schistosomatoidea</taxon>
        <taxon>Schistosomatidae</taxon>
        <taxon>Schistosoma</taxon>
    </lineage>
</organism>
<dbReference type="GO" id="GO:0008424">
    <property type="term" value="F:glycoprotein 6-alpha-L-fucosyltransferase activity"/>
    <property type="evidence" value="ECO:0007669"/>
    <property type="project" value="UniProtKB-EC"/>
</dbReference>
<dbReference type="Pfam" id="PF19745">
    <property type="entry name" value="FUT8_N_cat"/>
    <property type="match status" value="2"/>
</dbReference>
<proteinExistence type="evidence at transcript level"/>
<dbReference type="PANTHER" id="PTHR13132">
    <property type="entry name" value="ALPHA- 1,6 -FUCOSYLTRANSFERASE"/>
    <property type="match status" value="1"/>
</dbReference>
<name>C1LEC6_SCHJA</name>
<reference evidence="6" key="1">
    <citation type="journal article" date="2009" name="Nature">
        <title>The Schistosoma japonicum genome reveals features of host-parasite interplay.</title>
        <authorList>
            <person name="Liu F."/>
            <person name="Zhou Y."/>
            <person name="Wang Z.Q."/>
            <person name="Lu G."/>
            <person name="Zheng H."/>
            <person name="Brindley P.J."/>
            <person name="McManus D.P."/>
            <person name="Blair D."/>
            <person name="Zhang Q.H."/>
            <person name="Zhong Y."/>
            <person name="Wang S."/>
            <person name="Han Z.G."/>
            <person name="Chen Z."/>
        </authorList>
    </citation>
    <scope>NUCLEOTIDE SEQUENCE</scope>
    <source>
        <strain evidence="6">Anhui</strain>
    </source>
</reference>
<comment type="similarity">
    <text evidence="3">Belongs to the glycosyltransferase 23 family.</text>
</comment>
<dbReference type="EC" id="2.4.1.68" evidence="6"/>
<evidence type="ECO:0000259" key="5">
    <source>
        <dbReference type="PROSITE" id="PS51659"/>
    </source>
</evidence>
<keyword evidence="4" id="KW-1133">Transmembrane helix</keyword>
<evidence type="ECO:0000256" key="2">
    <source>
        <dbReference type="ARBA" id="ARBA00022679"/>
    </source>
</evidence>
<evidence type="ECO:0000313" key="6">
    <source>
        <dbReference type="EMBL" id="CAX73054.1"/>
    </source>
</evidence>
<accession>C1LEC6</accession>
<feature type="region of interest" description="Important for donor substrate binding" evidence="3">
    <location>
        <begin position="355"/>
        <end position="356"/>
    </location>
</feature>
<feature type="domain" description="GT23" evidence="5">
    <location>
        <begin position="205"/>
        <end position="513"/>
    </location>
</feature>
<dbReference type="CDD" id="cd11300">
    <property type="entry name" value="Fut8_like"/>
    <property type="match status" value="1"/>
</dbReference>